<organism evidence="1 2">
    <name type="scientific">Octadecabacter temperatus</name>
    <dbReference type="NCBI Taxonomy" id="1458307"/>
    <lineage>
        <taxon>Bacteria</taxon>
        <taxon>Pseudomonadati</taxon>
        <taxon>Pseudomonadota</taxon>
        <taxon>Alphaproteobacteria</taxon>
        <taxon>Rhodobacterales</taxon>
        <taxon>Roseobacteraceae</taxon>
        <taxon>Octadecabacter</taxon>
    </lineage>
</organism>
<evidence type="ECO:0000313" key="2">
    <source>
        <dbReference type="Proteomes" id="UP000067444"/>
    </source>
</evidence>
<gene>
    <name evidence="1" type="ORF">OSB_23000</name>
</gene>
<dbReference type="KEGG" id="otm:OSB_23000"/>
<reference evidence="1 2" key="1">
    <citation type="journal article" date="2015" name="Genome Announc.">
        <title>Closed Genome Sequence of Octadecabacter temperatus SB1, the First Mesophilic Species of the Genus Octadecabacter.</title>
        <authorList>
            <person name="Voget S."/>
            <person name="Billerbeck S."/>
            <person name="Simon M."/>
            <person name="Daniel R."/>
        </authorList>
    </citation>
    <scope>NUCLEOTIDE SEQUENCE [LARGE SCALE GENOMIC DNA]</scope>
    <source>
        <strain evidence="1 2">SB1</strain>
    </source>
</reference>
<keyword evidence="2" id="KW-1185">Reference proteome</keyword>
<name>A0A0K0Y7H8_9RHOB</name>
<accession>A0A0K0Y7H8</accession>
<dbReference type="EMBL" id="CP012160">
    <property type="protein sequence ID" value="AKS46836.1"/>
    <property type="molecule type" value="Genomic_DNA"/>
</dbReference>
<dbReference type="RefSeq" id="WP_049835107.1">
    <property type="nucleotide sequence ID" value="NZ_CP012160.1"/>
</dbReference>
<dbReference type="STRING" id="1458307.OSB_23000"/>
<dbReference type="AlphaFoldDB" id="A0A0K0Y7H8"/>
<dbReference type="Proteomes" id="UP000067444">
    <property type="component" value="Chromosome"/>
</dbReference>
<dbReference type="OrthoDB" id="9797304at2"/>
<sequence length="132" mass="13694">MKHLLFCLISLFPTFASAEIGDVAEATLDGTAGDGTILLSNGWSGRIWGIEPNETYVDFLWETYGGTTLTCQHVGSTSIRLTGLMISDPTFICISDNEYLHDAAIAAGAAAEACAATGGALGGDETGACLSR</sequence>
<protein>
    <submittedName>
        <fullName evidence="1">Uncharacterized protein</fullName>
    </submittedName>
</protein>
<proteinExistence type="predicted"/>
<evidence type="ECO:0000313" key="1">
    <source>
        <dbReference type="EMBL" id="AKS46836.1"/>
    </source>
</evidence>